<name>A0ABP8K1W7_9MICO</name>
<proteinExistence type="predicted"/>
<keyword evidence="5" id="KW-1185">Reference proteome</keyword>
<dbReference type="PANTHER" id="PTHR22789:SF0">
    <property type="entry name" value="3-OXO-TETRONATE 4-PHOSPHATE DECARBOXYLASE-RELATED"/>
    <property type="match status" value="1"/>
</dbReference>
<dbReference type="SUPFAM" id="SSF53639">
    <property type="entry name" value="AraD/HMP-PK domain-like"/>
    <property type="match status" value="1"/>
</dbReference>
<dbReference type="Gene3D" id="3.40.225.10">
    <property type="entry name" value="Class II aldolase/adducin N-terminal domain"/>
    <property type="match status" value="1"/>
</dbReference>
<evidence type="ECO:0000313" key="5">
    <source>
        <dbReference type="Proteomes" id="UP001500390"/>
    </source>
</evidence>
<dbReference type="InterPro" id="IPR001303">
    <property type="entry name" value="Aldolase_II/adducin_N"/>
</dbReference>
<protein>
    <submittedName>
        <fullName evidence="4">Class II aldolase/adducin family protein</fullName>
    </submittedName>
</protein>
<organism evidence="4 5">
    <name type="scientific">Ornithinibacter aureus</name>
    <dbReference type="NCBI Taxonomy" id="622664"/>
    <lineage>
        <taxon>Bacteria</taxon>
        <taxon>Bacillati</taxon>
        <taxon>Actinomycetota</taxon>
        <taxon>Actinomycetes</taxon>
        <taxon>Micrococcales</taxon>
        <taxon>Intrasporangiaceae</taxon>
        <taxon>Ornithinibacter</taxon>
    </lineage>
</organism>
<reference evidence="5" key="1">
    <citation type="journal article" date="2019" name="Int. J. Syst. Evol. Microbiol.">
        <title>The Global Catalogue of Microorganisms (GCM) 10K type strain sequencing project: providing services to taxonomists for standard genome sequencing and annotation.</title>
        <authorList>
            <consortium name="The Broad Institute Genomics Platform"/>
            <consortium name="The Broad Institute Genome Sequencing Center for Infectious Disease"/>
            <person name="Wu L."/>
            <person name="Ma J."/>
        </authorList>
    </citation>
    <scope>NUCLEOTIDE SEQUENCE [LARGE SCALE GENOMIC DNA]</scope>
    <source>
        <strain evidence="5">JCM 17738</strain>
    </source>
</reference>
<dbReference type="InterPro" id="IPR050197">
    <property type="entry name" value="Aldolase_class_II_sugar_metab"/>
</dbReference>
<feature type="domain" description="Class II aldolase/adducin N-terminal" evidence="3">
    <location>
        <begin position="10"/>
        <end position="186"/>
    </location>
</feature>
<dbReference type="EMBL" id="BAABFX010000033">
    <property type="protein sequence ID" value="GAA4399112.1"/>
    <property type="molecule type" value="Genomic_DNA"/>
</dbReference>
<evidence type="ECO:0000256" key="1">
    <source>
        <dbReference type="ARBA" id="ARBA00022723"/>
    </source>
</evidence>
<keyword evidence="2" id="KW-0456">Lyase</keyword>
<dbReference type="InterPro" id="IPR036409">
    <property type="entry name" value="Aldolase_II/adducin_N_sf"/>
</dbReference>
<evidence type="ECO:0000256" key="2">
    <source>
        <dbReference type="ARBA" id="ARBA00023239"/>
    </source>
</evidence>
<dbReference type="SMART" id="SM01007">
    <property type="entry name" value="Aldolase_II"/>
    <property type="match status" value="1"/>
</dbReference>
<evidence type="ECO:0000313" key="4">
    <source>
        <dbReference type="EMBL" id="GAA4399112.1"/>
    </source>
</evidence>
<evidence type="ECO:0000259" key="3">
    <source>
        <dbReference type="SMART" id="SM01007"/>
    </source>
</evidence>
<gene>
    <name evidence="4" type="ORF">GCM10023153_24790</name>
</gene>
<accession>A0ABP8K1W7</accession>
<sequence>MTSERATLIEQLLDAGRHLVARGLVQASGGNLSVRLPGTDTFLVTGSGTWLDRLTADDLVELTLDGERIGGAQRPSVEWKLHQRTYAVRPDVQAVIHLHPQHVLLVDMLGAPIRFTTLDHQFYLGSAGRVPFHPAGSQEIADAAADAARDHDAVVMAHHGCSTLGDTVSMALRRSLNLEEAAAMTYRLLMAGDTTTDFPQEWKGNIISI</sequence>
<dbReference type="Proteomes" id="UP001500390">
    <property type="component" value="Unassembled WGS sequence"/>
</dbReference>
<dbReference type="RefSeq" id="WP_159899773.1">
    <property type="nucleotide sequence ID" value="NZ_BAABFX010000033.1"/>
</dbReference>
<dbReference type="Pfam" id="PF00596">
    <property type="entry name" value="Aldolase_II"/>
    <property type="match status" value="1"/>
</dbReference>
<dbReference type="PANTHER" id="PTHR22789">
    <property type="entry name" value="FUCULOSE PHOSPHATE ALDOLASE"/>
    <property type="match status" value="1"/>
</dbReference>
<comment type="caution">
    <text evidence="4">The sequence shown here is derived from an EMBL/GenBank/DDBJ whole genome shotgun (WGS) entry which is preliminary data.</text>
</comment>
<keyword evidence="1" id="KW-0479">Metal-binding</keyword>